<keyword evidence="1" id="KW-0812">Transmembrane</keyword>
<evidence type="ECO:0000313" key="4">
    <source>
        <dbReference type="Proteomes" id="UP000015961"/>
    </source>
</evidence>
<evidence type="ECO:0000259" key="2">
    <source>
        <dbReference type="SMART" id="SM00245"/>
    </source>
</evidence>
<gene>
    <name evidence="3" type="ORF">I573_00998</name>
</gene>
<dbReference type="PANTHER" id="PTHR32060:SF30">
    <property type="entry name" value="CARBOXY-TERMINAL PROCESSING PROTEASE CTPA"/>
    <property type="match status" value="1"/>
</dbReference>
<dbReference type="AlphaFoldDB" id="S0KNS9"/>
<dbReference type="SMART" id="SM00245">
    <property type="entry name" value="TSPc"/>
    <property type="match status" value="1"/>
</dbReference>
<dbReference type="EMBL" id="ASWO01000003">
    <property type="protein sequence ID" value="EOT86243.1"/>
    <property type="molecule type" value="Genomic_DNA"/>
</dbReference>
<organism evidence="3 4">
    <name type="scientific">Enterococcus sulfureus ATCC 49903</name>
    <dbReference type="NCBI Taxonomy" id="1140003"/>
    <lineage>
        <taxon>Bacteria</taxon>
        <taxon>Bacillati</taxon>
        <taxon>Bacillota</taxon>
        <taxon>Bacilli</taxon>
        <taxon>Lactobacillales</taxon>
        <taxon>Enterococcaceae</taxon>
        <taxon>Enterococcus</taxon>
    </lineage>
</organism>
<dbReference type="STRING" id="1140003.OMY_01591"/>
<dbReference type="OrthoDB" id="7314861at2"/>
<dbReference type="PANTHER" id="PTHR32060">
    <property type="entry name" value="TAIL-SPECIFIC PROTEASE"/>
    <property type="match status" value="1"/>
</dbReference>
<sequence>MKLFKRLLIGIGIGFISLLVIIYLYGYKLNIYLIPPSPQKYVAVALEKMEESGIYSESKAWKEIKTKTLEKTKDASTYSEALPSLEEAIKVAGGKHSFIETSQTQFDHSEKFEPKAEVEQETLYLTVPEFTGTQVEANEYANILESALHQDNYTTIMIDLRGNRGGNMTPMILGLSALLPDGKLFEYIDKKQNTKSVDLSAGKLNSGGAAIELKNTHKINNKSIAILIDENTGSSGELTAICFKGLPNVKFFGSNSAGYTSANQEVYLYDGARMQLTTAFIRDRSGSVYQNVPICPDIHTTESKQAALTWLNHKN</sequence>
<dbReference type="GO" id="GO:0006508">
    <property type="term" value="P:proteolysis"/>
    <property type="evidence" value="ECO:0007669"/>
    <property type="project" value="InterPro"/>
</dbReference>
<feature type="transmembrane region" description="Helical" evidence="1">
    <location>
        <begin position="7"/>
        <end position="27"/>
    </location>
</feature>
<dbReference type="RefSeq" id="WP_016186030.1">
    <property type="nucleotide sequence ID" value="NZ_KE136395.1"/>
</dbReference>
<dbReference type="InterPro" id="IPR005151">
    <property type="entry name" value="Tail-specific_protease"/>
</dbReference>
<dbReference type="Gene3D" id="3.90.226.10">
    <property type="entry name" value="2-enoyl-CoA Hydratase, Chain A, domain 1"/>
    <property type="match status" value="1"/>
</dbReference>
<name>S0KNS9_9ENTE</name>
<dbReference type="Pfam" id="PF03572">
    <property type="entry name" value="Peptidase_S41"/>
    <property type="match status" value="1"/>
</dbReference>
<proteinExistence type="predicted"/>
<dbReference type="eggNOG" id="COG0793">
    <property type="taxonomic scope" value="Bacteria"/>
</dbReference>
<dbReference type="InterPro" id="IPR029045">
    <property type="entry name" value="ClpP/crotonase-like_dom_sf"/>
</dbReference>
<comment type="caution">
    <text evidence="3">The sequence shown here is derived from an EMBL/GenBank/DDBJ whole genome shotgun (WGS) entry which is preliminary data.</text>
</comment>
<dbReference type="GO" id="GO:0030288">
    <property type="term" value="C:outer membrane-bounded periplasmic space"/>
    <property type="evidence" value="ECO:0007669"/>
    <property type="project" value="TreeGrafter"/>
</dbReference>
<reference evidence="3 4" key="1">
    <citation type="submission" date="2013-03" db="EMBL/GenBank/DDBJ databases">
        <title>The Genome Sequence of Enterococcus sulfureus ATCC_49903 (PacBio/Illumina hybrid assembly).</title>
        <authorList>
            <consortium name="The Broad Institute Genomics Platform"/>
            <consortium name="The Broad Institute Genome Sequencing Center for Infectious Disease"/>
            <person name="Earl A."/>
            <person name="Russ C."/>
            <person name="Gilmore M."/>
            <person name="Surin D."/>
            <person name="Walker B."/>
            <person name="Young S."/>
            <person name="Zeng Q."/>
            <person name="Gargeya S."/>
            <person name="Fitzgerald M."/>
            <person name="Haas B."/>
            <person name="Abouelleil A."/>
            <person name="Allen A.W."/>
            <person name="Alvarado L."/>
            <person name="Arachchi H.M."/>
            <person name="Berlin A.M."/>
            <person name="Chapman S.B."/>
            <person name="Gainer-Dewar J."/>
            <person name="Goldberg J."/>
            <person name="Griggs A."/>
            <person name="Gujja S."/>
            <person name="Hansen M."/>
            <person name="Howarth C."/>
            <person name="Imamovic A."/>
            <person name="Ireland A."/>
            <person name="Larimer J."/>
            <person name="McCowan C."/>
            <person name="Murphy C."/>
            <person name="Pearson M."/>
            <person name="Poon T.W."/>
            <person name="Priest M."/>
            <person name="Roberts A."/>
            <person name="Saif S."/>
            <person name="Shea T."/>
            <person name="Sisk P."/>
            <person name="Sykes S."/>
            <person name="Wortman J."/>
            <person name="Nusbaum C."/>
            <person name="Birren B."/>
        </authorList>
    </citation>
    <scope>NUCLEOTIDE SEQUENCE [LARGE SCALE GENOMIC DNA]</scope>
    <source>
        <strain evidence="3 4">ATCC 49903</strain>
    </source>
</reference>
<keyword evidence="4" id="KW-1185">Reference proteome</keyword>
<dbReference type="SUPFAM" id="SSF52096">
    <property type="entry name" value="ClpP/crotonase"/>
    <property type="match status" value="1"/>
</dbReference>
<evidence type="ECO:0000256" key="1">
    <source>
        <dbReference type="SAM" id="Phobius"/>
    </source>
</evidence>
<keyword evidence="1" id="KW-1133">Transmembrane helix</keyword>
<dbReference type="PATRIC" id="fig|1140003.3.peg.1538"/>
<dbReference type="GO" id="GO:0007165">
    <property type="term" value="P:signal transduction"/>
    <property type="evidence" value="ECO:0007669"/>
    <property type="project" value="TreeGrafter"/>
</dbReference>
<feature type="domain" description="Tail specific protease" evidence="2">
    <location>
        <begin position="110"/>
        <end position="301"/>
    </location>
</feature>
<keyword evidence="1" id="KW-0472">Membrane</keyword>
<dbReference type="Proteomes" id="UP000015961">
    <property type="component" value="Unassembled WGS sequence"/>
</dbReference>
<dbReference type="GO" id="GO:0008236">
    <property type="term" value="F:serine-type peptidase activity"/>
    <property type="evidence" value="ECO:0007669"/>
    <property type="project" value="InterPro"/>
</dbReference>
<dbReference type="CDD" id="cd06567">
    <property type="entry name" value="Peptidase_S41"/>
    <property type="match status" value="1"/>
</dbReference>
<protein>
    <recommendedName>
        <fullName evidence="2">Tail specific protease domain-containing protein</fullName>
    </recommendedName>
</protein>
<dbReference type="GO" id="GO:0004175">
    <property type="term" value="F:endopeptidase activity"/>
    <property type="evidence" value="ECO:0007669"/>
    <property type="project" value="TreeGrafter"/>
</dbReference>
<accession>S0KNS9</accession>
<evidence type="ECO:0000313" key="3">
    <source>
        <dbReference type="EMBL" id="EOT86243.1"/>
    </source>
</evidence>